<keyword evidence="1" id="KW-0596">Phosphopantetheine</keyword>
<evidence type="ECO:0000313" key="4">
    <source>
        <dbReference type="EMBL" id="GAA2629776.1"/>
    </source>
</evidence>
<dbReference type="Pfam" id="PF00550">
    <property type="entry name" value="PP-binding"/>
    <property type="match status" value="1"/>
</dbReference>
<dbReference type="Gene3D" id="1.10.1200.10">
    <property type="entry name" value="ACP-like"/>
    <property type="match status" value="1"/>
</dbReference>
<dbReference type="InterPro" id="IPR009081">
    <property type="entry name" value="PP-bd_ACP"/>
</dbReference>
<keyword evidence="5" id="KW-1185">Reference proteome</keyword>
<dbReference type="InterPro" id="IPR020806">
    <property type="entry name" value="PKS_PP-bd"/>
</dbReference>
<keyword evidence="2" id="KW-0597">Phosphoprotein</keyword>
<dbReference type="PROSITE" id="PS50075">
    <property type="entry name" value="CARRIER"/>
    <property type="match status" value="1"/>
</dbReference>
<evidence type="ECO:0000256" key="2">
    <source>
        <dbReference type="ARBA" id="ARBA00022553"/>
    </source>
</evidence>
<dbReference type="SMART" id="SM01294">
    <property type="entry name" value="PKS_PP_betabranch"/>
    <property type="match status" value="1"/>
</dbReference>
<protein>
    <recommendedName>
        <fullName evidence="3">Carrier domain-containing protein</fullName>
    </recommendedName>
</protein>
<dbReference type="PANTHER" id="PTHR45527:SF1">
    <property type="entry name" value="FATTY ACID SYNTHASE"/>
    <property type="match status" value="1"/>
</dbReference>
<evidence type="ECO:0000313" key="5">
    <source>
        <dbReference type="Proteomes" id="UP001501509"/>
    </source>
</evidence>
<feature type="domain" description="Carrier" evidence="3">
    <location>
        <begin position="100"/>
        <end position="175"/>
    </location>
</feature>
<reference evidence="5" key="1">
    <citation type="journal article" date="2019" name="Int. J. Syst. Evol. Microbiol.">
        <title>The Global Catalogue of Microorganisms (GCM) 10K type strain sequencing project: providing services to taxonomists for standard genome sequencing and annotation.</title>
        <authorList>
            <consortium name="The Broad Institute Genomics Platform"/>
            <consortium name="The Broad Institute Genome Sequencing Center for Infectious Disease"/>
            <person name="Wu L."/>
            <person name="Ma J."/>
        </authorList>
    </citation>
    <scope>NUCLEOTIDE SEQUENCE [LARGE SCALE GENOMIC DNA]</scope>
    <source>
        <strain evidence="5">JCM 6833</strain>
    </source>
</reference>
<evidence type="ECO:0000256" key="1">
    <source>
        <dbReference type="ARBA" id="ARBA00022450"/>
    </source>
</evidence>
<dbReference type="InterPro" id="IPR036736">
    <property type="entry name" value="ACP-like_sf"/>
</dbReference>
<sequence length="178" mass="18411">MSQADLSAAITRALADHVGVAEFDVVSMGEDGSEVVAVVVPAEVSSAIEIREDLWAVADGLGHEVSPVVVAVAGLPAGGVDDAWLREKLAGSSSVSRYEPPATPLEEELASRMADVLGRPRVSVGDDFMELGGDSLTAVEFVTALQETHEVSVSVAELFGAGTVRRLTGLLEDHSSAA</sequence>
<comment type="caution">
    <text evidence="4">The sequence shown here is derived from an EMBL/GenBank/DDBJ whole genome shotgun (WGS) entry which is preliminary data.</text>
</comment>
<name>A0ABP6CYS5_9ACTN</name>
<gene>
    <name evidence="4" type="ORF">GCM10010411_79360</name>
</gene>
<accession>A0ABP6CYS5</accession>
<dbReference type="Proteomes" id="UP001501509">
    <property type="component" value="Unassembled WGS sequence"/>
</dbReference>
<dbReference type="SMART" id="SM00823">
    <property type="entry name" value="PKS_PP"/>
    <property type="match status" value="1"/>
</dbReference>
<organism evidence="4 5">
    <name type="scientific">Actinomadura fulvescens</name>
    <dbReference type="NCBI Taxonomy" id="46160"/>
    <lineage>
        <taxon>Bacteria</taxon>
        <taxon>Bacillati</taxon>
        <taxon>Actinomycetota</taxon>
        <taxon>Actinomycetes</taxon>
        <taxon>Streptosporangiales</taxon>
        <taxon>Thermomonosporaceae</taxon>
        <taxon>Actinomadura</taxon>
    </lineage>
</organism>
<dbReference type="RefSeq" id="WP_344547653.1">
    <property type="nucleotide sequence ID" value="NZ_BAAATD010000014.1"/>
</dbReference>
<dbReference type="PANTHER" id="PTHR45527">
    <property type="entry name" value="NONRIBOSOMAL PEPTIDE SYNTHETASE"/>
    <property type="match status" value="1"/>
</dbReference>
<dbReference type="EMBL" id="BAAATD010000014">
    <property type="protein sequence ID" value="GAA2629776.1"/>
    <property type="molecule type" value="Genomic_DNA"/>
</dbReference>
<evidence type="ECO:0000259" key="3">
    <source>
        <dbReference type="PROSITE" id="PS50075"/>
    </source>
</evidence>
<dbReference type="SUPFAM" id="SSF47336">
    <property type="entry name" value="ACP-like"/>
    <property type="match status" value="1"/>
</dbReference>
<proteinExistence type="predicted"/>